<proteinExistence type="predicted"/>
<organism evidence="1">
    <name type="scientific">Lepeophtheirus salmonis</name>
    <name type="common">Salmon louse</name>
    <name type="synonym">Caligus salmonis</name>
    <dbReference type="NCBI Taxonomy" id="72036"/>
    <lineage>
        <taxon>Eukaryota</taxon>
        <taxon>Metazoa</taxon>
        <taxon>Ecdysozoa</taxon>
        <taxon>Arthropoda</taxon>
        <taxon>Crustacea</taxon>
        <taxon>Multicrustacea</taxon>
        <taxon>Hexanauplia</taxon>
        <taxon>Copepoda</taxon>
        <taxon>Siphonostomatoida</taxon>
        <taxon>Caligidae</taxon>
        <taxon>Lepeophtheirus</taxon>
    </lineage>
</organism>
<sequence length="76" mass="9179">RSSAKQTYHQNYYDRQLLPKHHKLKPPFRSFLYKKTKHNLIALLVFKLLKSACVDSKKQKKKNTKNSVKYYKKLKI</sequence>
<protein>
    <submittedName>
        <fullName evidence="1">Uncharacterized protein</fullName>
    </submittedName>
</protein>
<feature type="non-terminal residue" evidence="1">
    <location>
        <position position="1"/>
    </location>
</feature>
<evidence type="ECO:0000313" key="1">
    <source>
        <dbReference type="EMBL" id="CDW21299.1"/>
    </source>
</evidence>
<accession>A0A0K2T5E5</accession>
<reference evidence="1" key="1">
    <citation type="submission" date="2014-05" db="EMBL/GenBank/DDBJ databases">
        <authorList>
            <person name="Chronopoulou M."/>
        </authorList>
    </citation>
    <scope>NUCLEOTIDE SEQUENCE</scope>
    <source>
        <tissue evidence="1">Whole organism</tissue>
    </source>
</reference>
<feature type="non-terminal residue" evidence="1">
    <location>
        <position position="76"/>
    </location>
</feature>
<dbReference type="AlphaFoldDB" id="A0A0K2T5E5"/>
<dbReference type="EMBL" id="HACA01003939">
    <property type="protein sequence ID" value="CDW21300.1"/>
    <property type="molecule type" value="Transcribed_RNA"/>
</dbReference>
<name>A0A0K2T5E5_LEPSM</name>
<dbReference type="EMBL" id="HACA01003938">
    <property type="protein sequence ID" value="CDW21299.1"/>
    <property type="molecule type" value="Transcribed_RNA"/>
</dbReference>